<dbReference type="EMBL" id="AP027080">
    <property type="protein sequence ID" value="BDU73648.1"/>
    <property type="molecule type" value="Genomic_DNA"/>
</dbReference>
<reference evidence="2" key="1">
    <citation type="journal article" date="2023" name="Int. J. Syst. Evol. Microbiol.">
        <title>Mesoterricola silvestris gen. nov., sp. nov., Mesoterricola sediminis sp. nov., Geothrix oryzae sp. nov., Geothrix edaphica sp. nov., Geothrix rubra sp. nov., and Geothrix limicola sp. nov., six novel members of Acidobacteriota isolated from soils.</title>
        <authorList>
            <person name="Itoh H."/>
            <person name="Sugisawa Y."/>
            <person name="Mise K."/>
            <person name="Xu Z."/>
            <person name="Kuniyasu M."/>
            <person name="Ushijima N."/>
            <person name="Kawano K."/>
            <person name="Kobayashi E."/>
            <person name="Shiratori Y."/>
            <person name="Masuda Y."/>
            <person name="Senoo K."/>
        </authorList>
    </citation>
    <scope>NUCLEOTIDE SEQUENCE [LARGE SCALE GENOMIC DNA]</scope>
    <source>
        <strain evidence="2">W79</strain>
    </source>
</reference>
<name>A0AA48H093_9BACT</name>
<evidence type="ECO:0000313" key="1">
    <source>
        <dbReference type="EMBL" id="BDU73648.1"/>
    </source>
</evidence>
<dbReference type="InterPro" id="IPR023214">
    <property type="entry name" value="HAD_sf"/>
</dbReference>
<keyword evidence="2" id="KW-1185">Reference proteome</keyword>
<dbReference type="KEGG" id="msil:METEAL_28220"/>
<gene>
    <name evidence="1" type="ORF">METEAL_28220</name>
</gene>
<dbReference type="Gene3D" id="1.10.150.240">
    <property type="entry name" value="Putative phosphatase, domain 2"/>
    <property type="match status" value="1"/>
</dbReference>
<organism evidence="1 2">
    <name type="scientific">Mesoterricola silvestris</name>
    <dbReference type="NCBI Taxonomy" id="2927979"/>
    <lineage>
        <taxon>Bacteria</taxon>
        <taxon>Pseudomonadati</taxon>
        <taxon>Acidobacteriota</taxon>
        <taxon>Holophagae</taxon>
        <taxon>Holophagales</taxon>
        <taxon>Holophagaceae</taxon>
        <taxon>Mesoterricola</taxon>
    </lineage>
</organism>
<protein>
    <submittedName>
        <fullName evidence="1">Uncharacterized protein</fullName>
    </submittedName>
</protein>
<dbReference type="CDD" id="cd01427">
    <property type="entry name" value="HAD_like"/>
    <property type="match status" value="1"/>
</dbReference>
<dbReference type="RefSeq" id="WP_316412319.1">
    <property type="nucleotide sequence ID" value="NZ_AP027080.1"/>
</dbReference>
<dbReference type="InterPro" id="IPR023198">
    <property type="entry name" value="PGP-like_dom2"/>
</dbReference>
<dbReference type="InterPro" id="IPR036412">
    <property type="entry name" value="HAD-like_sf"/>
</dbReference>
<accession>A0AA48H093</accession>
<dbReference type="Proteomes" id="UP001238179">
    <property type="component" value="Chromosome"/>
</dbReference>
<evidence type="ECO:0000313" key="2">
    <source>
        <dbReference type="Proteomes" id="UP001238179"/>
    </source>
</evidence>
<sequence length="223" mass="23777">MPLCFDLDGTLGQFGGGYVLLRKALGDLWGQEPTVDQLRRCTGSTDWEIMGELHAMRFGAPMSEAHYAAYESACLARFEAAFHPQGHAPTAFRGLIDGMARLVDAGRSVWLVSGNVPRVLAFKAGLLGVDPRIPRLGSLPRLDRAGLIRMAMAGCKGPHLYVGDRPHDRHAAEQAGVPFLGVGDMVPGDHPILPPEALAEHLVSAVGRLLGPHPGPCQGPARA</sequence>
<dbReference type="AlphaFoldDB" id="A0AA48H093"/>
<proteinExistence type="predicted"/>
<dbReference type="SUPFAM" id="SSF56784">
    <property type="entry name" value="HAD-like"/>
    <property type="match status" value="1"/>
</dbReference>
<dbReference type="Gene3D" id="3.40.50.1000">
    <property type="entry name" value="HAD superfamily/HAD-like"/>
    <property type="match status" value="1"/>
</dbReference>